<reference evidence="2 3" key="1">
    <citation type="submission" date="2023-09" db="EMBL/GenBank/DDBJ databases">
        <title>Description of three actinobacteria isolated from air of manufacturing shop in a pharmaceutical factory.</title>
        <authorList>
            <person name="Zhang D.-F."/>
        </authorList>
    </citation>
    <scope>NUCLEOTIDE SEQUENCE [LARGE SCALE GENOMIC DNA]</scope>
    <source>
        <strain evidence="2 3">LY-0111</strain>
    </source>
</reference>
<name>A0ABU2DNG7_9MICC</name>
<dbReference type="RefSeq" id="WP_310546993.1">
    <property type="nucleotide sequence ID" value="NZ_JAVKGR010000001.1"/>
</dbReference>
<keyword evidence="3" id="KW-1185">Reference proteome</keyword>
<dbReference type="Proteomes" id="UP001251870">
    <property type="component" value="Unassembled WGS sequence"/>
</dbReference>
<dbReference type="EMBL" id="JAVKGR010000001">
    <property type="protein sequence ID" value="MDR8017999.1"/>
    <property type="molecule type" value="Genomic_DNA"/>
</dbReference>
<evidence type="ECO:0000313" key="2">
    <source>
        <dbReference type="EMBL" id="MDR8017999.1"/>
    </source>
</evidence>
<keyword evidence="2" id="KW-0012">Acyltransferase</keyword>
<dbReference type="GO" id="GO:0016746">
    <property type="term" value="F:acyltransferase activity"/>
    <property type="evidence" value="ECO:0007669"/>
    <property type="project" value="UniProtKB-KW"/>
</dbReference>
<proteinExistence type="predicted"/>
<evidence type="ECO:0000259" key="1">
    <source>
        <dbReference type="PROSITE" id="PS51186"/>
    </source>
</evidence>
<gene>
    <name evidence="2" type="ORF">RIL96_00260</name>
</gene>
<accession>A0ABU2DNG7</accession>
<feature type="domain" description="N-acetyltransferase" evidence="1">
    <location>
        <begin position="6"/>
        <end position="142"/>
    </location>
</feature>
<dbReference type="Pfam" id="PF13508">
    <property type="entry name" value="Acetyltransf_7"/>
    <property type="match status" value="1"/>
</dbReference>
<dbReference type="InterPro" id="IPR000182">
    <property type="entry name" value="GNAT_dom"/>
</dbReference>
<organism evidence="2 3">
    <name type="scientific">Nesterenkonia aerolata</name>
    <dbReference type="NCBI Taxonomy" id="3074079"/>
    <lineage>
        <taxon>Bacteria</taxon>
        <taxon>Bacillati</taxon>
        <taxon>Actinomycetota</taxon>
        <taxon>Actinomycetes</taxon>
        <taxon>Micrococcales</taxon>
        <taxon>Micrococcaceae</taxon>
        <taxon>Nesterenkonia</taxon>
    </lineage>
</organism>
<evidence type="ECO:0000313" key="3">
    <source>
        <dbReference type="Proteomes" id="UP001251870"/>
    </source>
</evidence>
<dbReference type="PANTHER" id="PTHR43233">
    <property type="entry name" value="FAMILY N-ACETYLTRANSFERASE, PUTATIVE (AFU_ORTHOLOGUE AFUA_6G03350)-RELATED"/>
    <property type="match status" value="1"/>
</dbReference>
<dbReference type="SUPFAM" id="SSF55729">
    <property type="entry name" value="Acyl-CoA N-acyltransferases (Nat)"/>
    <property type="match status" value="1"/>
</dbReference>
<dbReference type="PANTHER" id="PTHR43233:SF1">
    <property type="entry name" value="FAMILY N-ACETYLTRANSFERASE, PUTATIVE (AFU_ORTHOLOGUE AFUA_6G03350)-RELATED"/>
    <property type="match status" value="1"/>
</dbReference>
<dbReference type="CDD" id="cd04301">
    <property type="entry name" value="NAT_SF"/>
    <property type="match status" value="1"/>
</dbReference>
<protein>
    <submittedName>
        <fullName evidence="2">GNAT family N-acetyltransferase</fullName>
        <ecNumber evidence="2">2.3.1.-</ecNumber>
    </submittedName>
</protein>
<dbReference type="EC" id="2.3.1.-" evidence="2"/>
<comment type="caution">
    <text evidence="2">The sequence shown here is derived from an EMBL/GenBank/DDBJ whole genome shotgun (WGS) entry which is preliminary data.</text>
</comment>
<dbReference type="Gene3D" id="3.40.630.30">
    <property type="match status" value="1"/>
</dbReference>
<keyword evidence="2" id="KW-0808">Transferase</keyword>
<dbReference type="PROSITE" id="PS51186">
    <property type="entry name" value="GNAT"/>
    <property type="match status" value="1"/>
</dbReference>
<dbReference type="InterPro" id="IPR016181">
    <property type="entry name" value="Acyl_CoA_acyltransferase"/>
</dbReference>
<dbReference type="InterPro" id="IPR053144">
    <property type="entry name" value="Acetyltransferase_Butenolide"/>
</dbReference>
<sequence length="144" mass="15859">MTLPEGYTSQRTPPAREDYLRLRRDSGLSPKTPEQAEPALRNSWAWRHVADADGRVIAMGRVIGDGGWYFHLADMATDPAHQGHGIGRTVLDALVREILERAPENPYITLIGDPPGQRLYTNYGFTDVSPSLGMVLAQDSAEDG</sequence>